<organism evidence="1 2">
    <name type="scientific">Effusibacillus consociatus</name>
    <dbReference type="NCBI Taxonomy" id="1117041"/>
    <lineage>
        <taxon>Bacteria</taxon>
        <taxon>Bacillati</taxon>
        <taxon>Bacillota</taxon>
        <taxon>Bacilli</taxon>
        <taxon>Bacillales</taxon>
        <taxon>Alicyclobacillaceae</taxon>
        <taxon>Effusibacillus</taxon>
    </lineage>
</organism>
<dbReference type="RefSeq" id="WP_380029296.1">
    <property type="nucleotide sequence ID" value="NZ_JBHSHC010000154.1"/>
</dbReference>
<dbReference type="EMBL" id="JBHSHC010000154">
    <property type="protein sequence ID" value="MFC4770067.1"/>
    <property type="molecule type" value="Genomic_DNA"/>
</dbReference>
<name>A0ABV9QBQ3_9BACL</name>
<sequence>MNEPKLKKAIDTLEFLRQDAAAKMAHIEHVYGSHSLWSWLLLLIF</sequence>
<protein>
    <submittedName>
        <fullName evidence="1">Uncharacterized protein</fullName>
    </submittedName>
</protein>
<accession>A0ABV9QBQ3</accession>
<proteinExistence type="predicted"/>
<keyword evidence="2" id="KW-1185">Reference proteome</keyword>
<reference evidence="2" key="1">
    <citation type="journal article" date="2019" name="Int. J. Syst. Evol. Microbiol.">
        <title>The Global Catalogue of Microorganisms (GCM) 10K type strain sequencing project: providing services to taxonomists for standard genome sequencing and annotation.</title>
        <authorList>
            <consortium name="The Broad Institute Genomics Platform"/>
            <consortium name="The Broad Institute Genome Sequencing Center for Infectious Disease"/>
            <person name="Wu L."/>
            <person name="Ma J."/>
        </authorList>
    </citation>
    <scope>NUCLEOTIDE SEQUENCE [LARGE SCALE GENOMIC DNA]</scope>
    <source>
        <strain evidence="2">WYCCWR 12678</strain>
    </source>
</reference>
<evidence type="ECO:0000313" key="1">
    <source>
        <dbReference type="EMBL" id="MFC4770067.1"/>
    </source>
</evidence>
<evidence type="ECO:0000313" key="2">
    <source>
        <dbReference type="Proteomes" id="UP001596002"/>
    </source>
</evidence>
<dbReference type="Proteomes" id="UP001596002">
    <property type="component" value="Unassembled WGS sequence"/>
</dbReference>
<gene>
    <name evidence="1" type="ORF">ACFO8Q_22570</name>
</gene>
<comment type="caution">
    <text evidence="1">The sequence shown here is derived from an EMBL/GenBank/DDBJ whole genome shotgun (WGS) entry which is preliminary data.</text>
</comment>